<dbReference type="Gene3D" id="3.90.20.20">
    <property type="match status" value="1"/>
</dbReference>
<comment type="subunit">
    <text evidence="3 10">Homodimer.</text>
</comment>
<evidence type="ECO:0000256" key="6">
    <source>
        <dbReference type="ARBA" id="ARBA00023186"/>
    </source>
</evidence>
<dbReference type="Proteomes" id="UP000652477">
    <property type="component" value="Unassembled WGS sequence"/>
</dbReference>
<comment type="caution">
    <text evidence="14">The sequence shown here is derived from an EMBL/GenBank/DDBJ whole genome shotgun (WGS) entry which is preliminary data.</text>
</comment>
<comment type="subcellular location">
    <subcellularLocation>
        <location evidence="1 10">Cytoplasm</location>
    </subcellularLocation>
</comment>
<dbReference type="PROSITE" id="PS01071">
    <property type="entry name" value="GRPE"/>
    <property type="match status" value="1"/>
</dbReference>
<evidence type="ECO:0000256" key="3">
    <source>
        <dbReference type="ARBA" id="ARBA00011738"/>
    </source>
</evidence>
<keyword evidence="5 10" id="KW-0346">Stress response</keyword>
<gene>
    <name evidence="10 14" type="primary">grpE</name>
    <name evidence="14" type="ORF">H8S37_00705</name>
</gene>
<evidence type="ECO:0000256" key="8">
    <source>
        <dbReference type="ARBA" id="ARBA00072274"/>
    </source>
</evidence>
<evidence type="ECO:0000256" key="9">
    <source>
        <dbReference type="ARBA" id="ARBA00076414"/>
    </source>
</evidence>
<feature type="region of interest" description="Disordered" evidence="13">
    <location>
        <begin position="1"/>
        <end position="85"/>
    </location>
</feature>
<evidence type="ECO:0000256" key="7">
    <source>
        <dbReference type="ARBA" id="ARBA00053401"/>
    </source>
</evidence>
<comment type="similarity">
    <text evidence="2 10 12">Belongs to the GrpE family.</text>
</comment>
<dbReference type="HAMAP" id="MF_01151">
    <property type="entry name" value="GrpE"/>
    <property type="match status" value="1"/>
</dbReference>
<evidence type="ECO:0000256" key="13">
    <source>
        <dbReference type="SAM" id="MobiDB-lite"/>
    </source>
</evidence>
<name>A0A923LG16_9FIRM</name>
<dbReference type="GO" id="GO:0051082">
    <property type="term" value="F:unfolded protein binding"/>
    <property type="evidence" value="ECO:0007669"/>
    <property type="project" value="TreeGrafter"/>
</dbReference>
<evidence type="ECO:0000256" key="11">
    <source>
        <dbReference type="RuleBase" id="RU000639"/>
    </source>
</evidence>
<evidence type="ECO:0000256" key="4">
    <source>
        <dbReference type="ARBA" id="ARBA00022490"/>
    </source>
</evidence>
<dbReference type="GO" id="GO:0005737">
    <property type="term" value="C:cytoplasm"/>
    <property type="evidence" value="ECO:0007669"/>
    <property type="project" value="UniProtKB-SubCell"/>
</dbReference>
<dbReference type="PRINTS" id="PR00773">
    <property type="entry name" value="GRPEPROTEIN"/>
</dbReference>
<dbReference type="InterPro" id="IPR000740">
    <property type="entry name" value="GrpE"/>
</dbReference>
<dbReference type="SUPFAM" id="SSF58014">
    <property type="entry name" value="Coiled-coil domain of nucleotide exchange factor GrpE"/>
    <property type="match status" value="1"/>
</dbReference>
<dbReference type="PANTHER" id="PTHR21237:SF23">
    <property type="entry name" value="GRPE PROTEIN HOMOLOG, MITOCHONDRIAL"/>
    <property type="match status" value="1"/>
</dbReference>
<dbReference type="GO" id="GO:0006457">
    <property type="term" value="P:protein folding"/>
    <property type="evidence" value="ECO:0007669"/>
    <property type="project" value="InterPro"/>
</dbReference>
<dbReference type="AlphaFoldDB" id="A0A923LG16"/>
<keyword evidence="15" id="KW-1185">Reference proteome</keyword>
<reference evidence="14" key="1">
    <citation type="submission" date="2020-08" db="EMBL/GenBank/DDBJ databases">
        <title>Genome public.</title>
        <authorList>
            <person name="Liu C."/>
            <person name="Sun Q."/>
        </authorList>
    </citation>
    <scope>NUCLEOTIDE SEQUENCE</scope>
    <source>
        <strain evidence="14">NSJ-55</strain>
    </source>
</reference>
<protein>
    <recommendedName>
        <fullName evidence="8 10">Protein GrpE</fullName>
    </recommendedName>
    <alternativeName>
        <fullName evidence="9 10">HSP-70 cofactor</fullName>
    </alternativeName>
</protein>
<dbReference type="RefSeq" id="WP_186875717.1">
    <property type="nucleotide sequence ID" value="NZ_JACOPF010000001.1"/>
</dbReference>
<evidence type="ECO:0000256" key="12">
    <source>
        <dbReference type="RuleBase" id="RU004478"/>
    </source>
</evidence>
<feature type="compositionally biased region" description="Acidic residues" evidence="13">
    <location>
        <begin position="46"/>
        <end position="60"/>
    </location>
</feature>
<sequence length="222" mass="25635">MSKEDMVKEAVEEAKAKANEEQNKQDDDVKEKEPKSSAEEAQKEEQPEENQEAVPEEEACENDKPEKKKLFGKKPKKDKKDEKIEELTDRLTRQMAEFDNFRKRTEKEKSQMYEIGAKDVIEKILPVVDNFERGLAAVAEDEKASPFAEGMEKIYKQLMTTLESMEVKPIEAVGKEFNPDFHNAVMHVEDEELGENIIAEEFQKGYTYRDSVVRHSMVKVAN</sequence>
<dbReference type="GO" id="GO:0051087">
    <property type="term" value="F:protein-folding chaperone binding"/>
    <property type="evidence" value="ECO:0007669"/>
    <property type="project" value="InterPro"/>
</dbReference>
<dbReference type="InterPro" id="IPR013805">
    <property type="entry name" value="GrpE_CC"/>
</dbReference>
<evidence type="ECO:0000313" key="15">
    <source>
        <dbReference type="Proteomes" id="UP000652477"/>
    </source>
</evidence>
<dbReference type="GO" id="GO:0042803">
    <property type="term" value="F:protein homodimerization activity"/>
    <property type="evidence" value="ECO:0007669"/>
    <property type="project" value="InterPro"/>
</dbReference>
<evidence type="ECO:0000256" key="1">
    <source>
        <dbReference type="ARBA" id="ARBA00004496"/>
    </source>
</evidence>
<dbReference type="CDD" id="cd00446">
    <property type="entry name" value="GrpE"/>
    <property type="match status" value="1"/>
</dbReference>
<dbReference type="GO" id="GO:0000774">
    <property type="term" value="F:adenyl-nucleotide exchange factor activity"/>
    <property type="evidence" value="ECO:0007669"/>
    <property type="project" value="InterPro"/>
</dbReference>
<evidence type="ECO:0000313" key="14">
    <source>
        <dbReference type="EMBL" id="MBC5687456.1"/>
    </source>
</evidence>
<proteinExistence type="inferred from homology"/>
<evidence type="ECO:0000256" key="2">
    <source>
        <dbReference type="ARBA" id="ARBA00009054"/>
    </source>
</evidence>
<dbReference type="InterPro" id="IPR009012">
    <property type="entry name" value="GrpE_head"/>
</dbReference>
<evidence type="ECO:0000256" key="5">
    <source>
        <dbReference type="ARBA" id="ARBA00023016"/>
    </source>
</evidence>
<keyword evidence="4 10" id="KW-0963">Cytoplasm</keyword>
<organism evidence="14 15">
    <name type="scientific">Mediterraneibacter hominis</name>
    <dbReference type="NCBI Taxonomy" id="2763054"/>
    <lineage>
        <taxon>Bacteria</taxon>
        <taxon>Bacillati</taxon>
        <taxon>Bacillota</taxon>
        <taxon>Clostridia</taxon>
        <taxon>Lachnospirales</taxon>
        <taxon>Lachnospiraceae</taxon>
        <taxon>Mediterraneibacter</taxon>
    </lineage>
</organism>
<dbReference type="Gene3D" id="2.30.22.10">
    <property type="entry name" value="Head domain of nucleotide exchange factor GrpE"/>
    <property type="match status" value="1"/>
</dbReference>
<keyword evidence="6 10" id="KW-0143">Chaperone</keyword>
<accession>A0A923LG16</accession>
<dbReference type="PANTHER" id="PTHR21237">
    <property type="entry name" value="GRPE PROTEIN"/>
    <property type="match status" value="1"/>
</dbReference>
<feature type="compositionally biased region" description="Basic and acidic residues" evidence="13">
    <location>
        <begin position="1"/>
        <end position="45"/>
    </location>
</feature>
<evidence type="ECO:0000256" key="10">
    <source>
        <dbReference type="HAMAP-Rule" id="MF_01151"/>
    </source>
</evidence>
<dbReference type="FunFam" id="2.30.22.10:FF:000001">
    <property type="entry name" value="Protein GrpE"/>
    <property type="match status" value="1"/>
</dbReference>
<dbReference type="EMBL" id="JACOPF010000001">
    <property type="protein sequence ID" value="MBC5687456.1"/>
    <property type="molecule type" value="Genomic_DNA"/>
</dbReference>
<comment type="function">
    <text evidence="7 10 11">Participates actively in the response to hyperosmotic and heat shock by preventing the aggregation of stress-denatured proteins, in association with DnaK and GrpE. It is the nucleotide exchange factor for DnaK and may function as a thermosensor. Unfolded proteins bind initially to DnaJ; upon interaction with the DnaJ-bound protein, DnaK hydrolyzes its bound ATP, resulting in the formation of a stable complex. GrpE releases ADP from DnaK; ATP binding to DnaK triggers the release of the substrate protein, thus completing the reaction cycle. Several rounds of ATP-dependent interactions between DnaJ, DnaK and GrpE are required for fully efficient folding.</text>
</comment>
<dbReference type="Pfam" id="PF01025">
    <property type="entry name" value="GrpE"/>
    <property type="match status" value="1"/>
</dbReference>
<dbReference type="NCBIfam" id="NF010738">
    <property type="entry name" value="PRK14140.1"/>
    <property type="match status" value="1"/>
</dbReference>
<dbReference type="SUPFAM" id="SSF51064">
    <property type="entry name" value="Head domain of nucleotide exchange factor GrpE"/>
    <property type="match status" value="1"/>
</dbReference>